<name>A0A5C3F0H2_9BASI</name>
<gene>
    <name evidence="2" type="ORF">PSFLO_03045</name>
</gene>
<protein>
    <recommendedName>
        <fullName evidence="4">Secreted protein</fullName>
    </recommendedName>
</protein>
<feature type="chain" id="PRO_5022838732" description="Secreted protein" evidence="1">
    <location>
        <begin position="22"/>
        <end position="201"/>
    </location>
</feature>
<accession>A0A5C3F0H2</accession>
<evidence type="ECO:0000313" key="2">
    <source>
        <dbReference type="EMBL" id="SPO37570.1"/>
    </source>
</evidence>
<feature type="signal peptide" evidence="1">
    <location>
        <begin position="1"/>
        <end position="21"/>
    </location>
</feature>
<evidence type="ECO:0000256" key="1">
    <source>
        <dbReference type="SAM" id="SignalP"/>
    </source>
</evidence>
<keyword evidence="1" id="KW-0732">Signal</keyword>
<organism evidence="2 3">
    <name type="scientific">Pseudozyma flocculosa</name>
    <dbReference type="NCBI Taxonomy" id="84751"/>
    <lineage>
        <taxon>Eukaryota</taxon>
        <taxon>Fungi</taxon>
        <taxon>Dikarya</taxon>
        <taxon>Basidiomycota</taxon>
        <taxon>Ustilaginomycotina</taxon>
        <taxon>Ustilaginomycetes</taxon>
        <taxon>Ustilaginales</taxon>
        <taxon>Ustilaginaceae</taxon>
        <taxon>Pseudozyma</taxon>
    </lineage>
</organism>
<dbReference type="Proteomes" id="UP000323386">
    <property type="component" value="Unassembled WGS sequence"/>
</dbReference>
<dbReference type="EMBL" id="OOIP01000007">
    <property type="protein sequence ID" value="SPO37570.1"/>
    <property type="molecule type" value="Genomic_DNA"/>
</dbReference>
<proteinExistence type="predicted"/>
<reference evidence="2 3" key="1">
    <citation type="submission" date="2018-03" db="EMBL/GenBank/DDBJ databases">
        <authorList>
            <person name="Guldener U."/>
        </authorList>
    </citation>
    <scope>NUCLEOTIDE SEQUENCE [LARGE SCALE GENOMIC DNA]</scope>
    <source>
        <strain evidence="2 3">DAOM196992</strain>
    </source>
</reference>
<sequence>MTKITSYLCLLPLLVATSACGSPNPVDSGGPAIVLTSDTGRQSPSHKYRWDLGSGRNHPFFTIGSNGNICARNINDFRLVMEDGAPANIKCYPASEGCQLISQDDCAEFGSLNGPSYRICIFKEGKPLVVNHVNTLCLVSQHDEVSLPPWIEPVQAKYYSDSIAAAVRRDASNEATAWHVEVQNSEGGPYNRIPFGPFVPA</sequence>
<dbReference type="AlphaFoldDB" id="A0A5C3F0H2"/>
<dbReference type="PROSITE" id="PS51257">
    <property type="entry name" value="PROKAR_LIPOPROTEIN"/>
    <property type="match status" value="1"/>
</dbReference>
<keyword evidence="3" id="KW-1185">Reference proteome</keyword>
<evidence type="ECO:0008006" key="4">
    <source>
        <dbReference type="Google" id="ProtNLM"/>
    </source>
</evidence>
<evidence type="ECO:0000313" key="3">
    <source>
        <dbReference type="Proteomes" id="UP000323386"/>
    </source>
</evidence>